<reference evidence="1 2" key="1">
    <citation type="submission" date="2024-04" db="EMBL/GenBank/DDBJ databases">
        <title>draft genome sequnece of Flavobacterium buctense JCM 30750.</title>
        <authorList>
            <person name="Kim D.-U."/>
        </authorList>
    </citation>
    <scope>NUCLEOTIDE SEQUENCE [LARGE SCALE GENOMIC DNA]</scope>
    <source>
        <strain evidence="1 2">JCM 30750</strain>
    </source>
</reference>
<dbReference type="SUPFAM" id="SSF46458">
    <property type="entry name" value="Globin-like"/>
    <property type="match status" value="1"/>
</dbReference>
<dbReference type="RefSeq" id="WP_187661065.1">
    <property type="nucleotide sequence ID" value="NZ_JACTAB010000008.1"/>
</dbReference>
<gene>
    <name evidence="1" type="ORF">WMW71_08550</name>
</gene>
<evidence type="ECO:0000313" key="2">
    <source>
        <dbReference type="Proteomes" id="UP001491349"/>
    </source>
</evidence>
<proteinExistence type="predicted"/>
<accession>A0ABU9E374</accession>
<evidence type="ECO:0000313" key="1">
    <source>
        <dbReference type="EMBL" id="MEK8180391.1"/>
    </source>
</evidence>
<keyword evidence="2" id="KW-1185">Reference proteome</keyword>
<protein>
    <submittedName>
        <fullName evidence="1">Group III truncated hemoglobin</fullName>
    </submittedName>
</protein>
<dbReference type="EMBL" id="JBBPCB010000004">
    <property type="protein sequence ID" value="MEK8180391.1"/>
    <property type="molecule type" value="Genomic_DNA"/>
</dbReference>
<name>A0ABU9E374_9FLAO</name>
<dbReference type="CDD" id="cd08916">
    <property type="entry name" value="TrHb3_P"/>
    <property type="match status" value="1"/>
</dbReference>
<comment type="caution">
    <text evidence="1">The sequence shown here is derived from an EMBL/GenBank/DDBJ whole genome shotgun (WGS) entry which is preliminary data.</text>
</comment>
<organism evidence="1 2">
    <name type="scientific">Flavobacterium buctense</name>
    <dbReference type="NCBI Taxonomy" id="1648146"/>
    <lineage>
        <taxon>Bacteria</taxon>
        <taxon>Pseudomonadati</taxon>
        <taxon>Bacteroidota</taxon>
        <taxon>Flavobacteriia</taxon>
        <taxon>Flavobacteriales</taxon>
        <taxon>Flavobacteriaceae</taxon>
        <taxon>Flavobacterium</taxon>
    </lineage>
</organism>
<dbReference type="InterPro" id="IPR012292">
    <property type="entry name" value="Globin/Proto"/>
</dbReference>
<dbReference type="Gene3D" id="1.10.490.10">
    <property type="entry name" value="Globins"/>
    <property type="match status" value="1"/>
</dbReference>
<dbReference type="InterPro" id="IPR009050">
    <property type="entry name" value="Globin-like_sf"/>
</dbReference>
<sequence length="126" mass="14626">MNDIQNQDDLYLLVDEFYKKLLSDDAINYIFTDVVKIKLEEHLPILVTFWSQAILGTGGYTNNLTQIHLEVNAKEYLSPELFKIWLNHFYATVDENFKGEKAEQIKTQALSIATIMQIKIAQQKDN</sequence>
<dbReference type="Proteomes" id="UP001491349">
    <property type="component" value="Unassembled WGS sequence"/>
</dbReference>